<evidence type="ECO:0000256" key="2">
    <source>
        <dbReference type="ARBA" id="ARBA00022723"/>
    </source>
</evidence>
<dbReference type="InterPro" id="IPR024752">
    <property type="entry name" value="Myb/SANT-like_dom"/>
</dbReference>
<keyword evidence="2" id="KW-0479">Metal-binding</keyword>
<dbReference type="Pfam" id="PF13359">
    <property type="entry name" value="DDE_Tnp_4"/>
    <property type="match status" value="1"/>
</dbReference>
<gene>
    <name evidence="6" type="ordered locus">LOC_Os12g03250</name>
</gene>
<organism evidence="6">
    <name type="scientific">Oryza sativa subsp. japonica</name>
    <name type="common">Rice</name>
    <dbReference type="NCBI Taxonomy" id="39947"/>
    <lineage>
        <taxon>Eukaryota</taxon>
        <taxon>Viridiplantae</taxon>
        <taxon>Streptophyta</taxon>
        <taxon>Embryophyta</taxon>
        <taxon>Tracheophyta</taxon>
        <taxon>Spermatophyta</taxon>
        <taxon>Magnoliopsida</taxon>
        <taxon>Liliopsida</taxon>
        <taxon>Poales</taxon>
        <taxon>Poaceae</taxon>
        <taxon>BOP clade</taxon>
        <taxon>Oryzoideae</taxon>
        <taxon>Oryzeae</taxon>
        <taxon>Oryzinae</taxon>
        <taxon>Oryza</taxon>
        <taxon>Oryza sativa</taxon>
    </lineage>
</organism>
<evidence type="ECO:0000259" key="5">
    <source>
        <dbReference type="Pfam" id="PF13359"/>
    </source>
</evidence>
<feature type="domain" description="DDE Tnp4" evidence="5">
    <location>
        <begin position="204"/>
        <end position="295"/>
    </location>
</feature>
<dbReference type="AlphaFoldDB" id="Q2QYB1"/>
<feature type="compositionally biased region" description="Acidic residues" evidence="3">
    <location>
        <begin position="446"/>
        <end position="457"/>
    </location>
</feature>
<reference evidence="6" key="1">
    <citation type="journal article" date="2005" name="BMC Biol.">
        <title>The sequence of rice chromosomes 11 and 12, rich in disease resistance genes and recent gene duplications.</title>
        <authorList>
            <consortium name="The rice chromosomes 11 and 12 sequencing consortia"/>
        </authorList>
    </citation>
    <scope>NUCLEOTIDE SEQUENCE [LARGE SCALE GENOMIC DNA]</scope>
</reference>
<dbReference type="PANTHER" id="PTHR47127">
    <property type="entry name" value="10A19I.15"/>
    <property type="match status" value="1"/>
</dbReference>
<evidence type="ECO:0000256" key="1">
    <source>
        <dbReference type="ARBA" id="ARBA00001968"/>
    </source>
</evidence>
<dbReference type="GO" id="GO:0046872">
    <property type="term" value="F:metal ion binding"/>
    <property type="evidence" value="ECO:0007669"/>
    <property type="project" value="UniProtKB-KW"/>
</dbReference>
<dbReference type="Pfam" id="PF12776">
    <property type="entry name" value="Myb_DNA-bind_3"/>
    <property type="match status" value="1"/>
</dbReference>
<dbReference type="InterPro" id="IPR027806">
    <property type="entry name" value="HARBI1_dom"/>
</dbReference>
<feature type="region of interest" description="Disordered" evidence="3">
    <location>
        <begin position="437"/>
        <end position="480"/>
    </location>
</feature>
<proteinExistence type="predicted"/>
<dbReference type="EMBL" id="DP000011">
    <property type="protein sequence ID" value="ABA96347.1"/>
    <property type="molecule type" value="Genomic_DNA"/>
</dbReference>
<accession>Q2QYB1</accession>
<reference evidence="6" key="2">
    <citation type="submission" date="2005-04" db="EMBL/GenBank/DDBJ databases">
        <authorList>
            <person name="Buell C.R."/>
            <person name="Wing R.A."/>
            <person name="McCombie W.A."/>
            <person name="Ouyang S."/>
        </authorList>
    </citation>
    <scope>NUCLEOTIDE SEQUENCE</scope>
</reference>
<evidence type="ECO:0000259" key="4">
    <source>
        <dbReference type="Pfam" id="PF12776"/>
    </source>
</evidence>
<reference evidence="6" key="3">
    <citation type="submission" date="2006-01" db="EMBL/GenBank/DDBJ databases">
        <authorList>
            <person name="Buell R."/>
        </authorList>
    </citation>
    <scope>NUCLEOTIDE SEQUENCE</scope>
</reference>
<evidence type="ECO:0000313" key="6">
    <source>
        <dbReference type="EMBL" id="ABA96347.1"/>
    </source>
</evidence>
<comment type="cofactor">
    <cofactor evidence="1">
        <name>a divalent metal cation</name>
        <dbReference type="ChEBI" id="CHEBI:60240"/>
    </cofactor>
</comment>
<evidence type="ECO:0000256" key="3">
    <source>
        <dbReference type="SAM" id="MobiDB-lite"/>
    </source>
</evidence>
<feature type="domain" description="Myb/SANT-like" evidence="4">
    <location>
        <begin position="306"/>
        <end position="398"/>
    </location>
</feature>
<name>Q2QYB1_ORYSJ</name>
<protein>
    <submittedName>
        <fullName evidence="6">Transposon protein, putative, CACTA, En/Spm sub-class</fullName>
    </submittedName>
</protein>
<sequence length="572" mass="64305">MASAGYDRWVAWHYAGAWLVKRTCLVWLALQHMADRCSGQLSRYARHGDLSRSGALQRRMSYGMWLARAHVVRVVGYGGWCLDYPNRLAPLTQKKVLVMDKRTKLLVCIADTNLLLSMMAMISRSRKRKRCSRREVGHNLRNRLVRTNFDWSGETVSRYLNQVLHAIGELRDELISPPPSLDTPTKIARNPRWDPYFKDCIGAIDGTHIRASVHKNVESSFRGRKSHVTQNVMTAVDFDLRFTYVLAGWEGTTHDVVVLRDALERENGLRVPQGKYYLVDAGYGAKQGFLPPFRAVRGKGGSTHASWTSAMSSFMLKHLANLVAGGTSTSSGFKAVHLNACARAVNKRFNSTLTGEQIKNHLKTWQRKFTKINRLRKVSAAGWDEKNFIITLDDEHYNGYIEDHKADADYFNKPLAHYGEMLTIFGSTMATGKYAKDSSSVLGTEDVQEENDEEENDGPATTDDRPEASSASKPKKARTQEIEDDGLIGAFTSVGDKLASAILKVAEPDNKLPDGLFETLKSLPGFEEIHVSVYYAHLVANPHIVRAFDGLPFENKIHWVHLFINEKFPGSM</sequence>